<evidence type="ECO:0000256" key="9">
    <source>
        <dbReference type="ARBA" id="ARBA00076414"/>
    </source>
</evidence>
<dbReference type="AlphaFoldDB" id="A0AAE2UX30"/>
<dbReference type="PANTHER" id="PTHR21237:SF23">
    <property type="entry name" value="GRPE PROTEIN HOMOLOG, MITOCHONDRIAL"/>
    <property type="match status" value="1"/>
</dbReference>
<dbReference type="Proteomes" id="UP000655037">
    <property type="component" value="Unassembled WGS sequence"/>
</dbReference>
<evidence type="ECO:0000313" key="16">
    <source>
        <dbReference type="Proteomes" id="UP000175993"/>
    </source>
</evidence>
<dbReference type="GO" id="GO:0051082">
    <property type="term" value="F:unfolded protein binding"/>
    <property type="evidence" value="ECO:0007669"/>
    <property type="project" value="TreeGrafter"/>
</dbReference>
<dbReference type="NCBIfam" id="NF010739">
    <property type="entry name" value="PRK14141.1"/>
    <property type="match status" value="1"/>
</dbReference>
<comment type="caution">
    <text evidence="14">The sequence shown here is derived from an EMBL/GenBank/DDBJ whole genome shotgun (WGS) entry which is preliminary data.</text>
</comment>
<evidence type="ECO:0000256" key="6">
    <source>
        <dbReference type="ARBA" id="ARBA00023186"/>
    </source>
</evidence>
<evidence type="ECO:0000256" key="10">
    <source>
        <dbReference type="HAMAP-Rule" id="MF_01151"/>
    </source>
</evidence>
<dbReference type="Gene3D" id="3.90.20.20">
    <property type="match status" value="1"/>
</dbReference>
<dbReference type="Proteomes" id="UP000175993">
    <property type="component" value="Unassembled WGS sequence"/>
</dbReference>
<comment type="similarity">
    <text evidence="2 10 12">Belongs to the GrpE family.</text>
</comment>
<proteinExistence type="inferred from homology"/>
<dbReference type="NCBIfam" id="NF010738">
    <property type="entry name" value="PRK14140.1"/>
    <property type="match status" value="1"/>
</dbReference>
<protein>
    <recommendedName>
        <fullName evidence="8 10">Protein GrpE</fullName>
    </recommendedName>
    <alternativeName>
        <fullName evidence="9 10">HSP-70 cofactor</fullName>
    </alternativeName>
</protein>
<evidence type="ECO:0000256" key="1">
    <source>
        <dbReference type="ARBA" id="ARBA00004496"/>
    </source>
</evidence>
<dbReference type="GO" id="GO:0051087">
    <property type="term" value="F:protein-folding chaperone binding"/>
    <property type="evidence" value="ECO:0007669"/>
    <property type="project" value="InterPro"/>
</dbReference>
<dbReference type="SUPFAM" id="SSF51064">
    <property type="entry name" value="Head domain of nucleotide exchange factor GrpE"/>
    <property type="match status" value="1"/>
</dbReference>
<dbReference type="RefSeq" id="WP_070163763.1">
    <property type="nucleotide sequence ID" value="NZ_CP118259.1"/>
</dbReference>
<evidence type="ECO:0000313" key="14">
    <source>
        <dbReference type="EMBL" id="MBF2717380.1"/>
    </source>
</evidence>
<keyword evidence="4 10" id="KW-0963">Cytoplasm</keyword>
<evidence type="ECO:0000313" key="17">
    <source>
        <dbReference type="Proteomes" id="UP000655037"/>
    </source>
</evidence>
<evidence type="ECO:0000256" key="3">
    <source>
        <dbReference type="ARBA" id="ARBA00011738"/>
    </source>
</evidence>
<dbReference type="Pfam" id="PF01025">
    <property type="entry name" value="GrpE"/>
    <property type="match status" value="1"/>
</dbReference>
<reference evidence="14" key="2">
    <citation type="submission" date="2020-11" db="EMBL/GenBank/DDBJ databases">
        <title>Agrobacterium vitis strain K377 genome.</title>
        <authorList>
            <person name="Xi H."/>
        </authorList>
    </citation>
    <scope>NUCLEOTIDE SEQUENCE</scope>
    <source>
        <strain evidence="14">K377</strain>
    </source>
</reference>
<keyword evidence="5 10" id="KW-0346">Stress response</keyword>
<evidence type="ECO:0000313" key="15">
    <source>
        <dbReference type="EMBL" id="MUP04116.1"/>
    </source>
</evidence>
<evidence type="ECO:0000256" key="5">
    <source>
        <dbReference type="ARBA" id="ARBA00023016"/>
    </source>
</evidence>
<dbReference type="InterPro" id="IPR009012">
    <property type="entry name" value="GrpE_head"/>
</dbReference>
<dbReference type="GO" id="GO:0000774">
    <property type="term" value="F:adenyl-nucleotide exchange factor activity"/>
    <property type="evidence" value="ECO:0007669"/>
    <property type="project" value="InterPro"/>
</dbReference>
<evidence type="ECO:0000256" key="4">
    <source>
        <dbReference type="ARBA" id="ARBA00022490"/>
    </source>
</evidence>
<organism evidence="14 17">
    <name type="scientific">Agrobacterium vitis</name>
    <name type="common">Rhizobium vitis</name>
    <dbReference type="NCBI Taxonomy" id="373"/>
    <lineage>
        <taxon>Bacteria</taxon>
        <taxon>Pseudomonadati</taxon>
        <taxon>Pseudomonadota</taxon>
        <taxon>Alphaproteobacteria</taxon>
        <taxon>Hyphomicrobiales</taxon>
        <taxon>Rhizobiaceae</taxon>
        <taxon>Rhizobium/Agrobacterium group</taxon>
        <taxon>Agrobacterium</taxon>
    </lineage>
</organism>
<dbReference type="EMBL" id="MBEV02000002">
    <property type="protein sequence ID" value="MUP04116.1"/>
    <property type="molecule type" value="Genomic_DNA"/>
</dbReference>
<feature type="region of interest" description="Disordered" evidence="13">
    <location>
        <begin position="1"/>
        <end position="43"/>
    </location>
</feature>
<comment type="subunit">
    <text evidence="3 10">Homodimer.</text>
</comment>
<reference evidence="15 16" key="1">
    <citation type="submission" date="2019-11" db="EMBL/GenBank/DDBJ databases">
        <title>Whole-genome sequencing of Allorhizobium vitis.</title>
        <authorList>
            <person name="Gan H.M."/>
            <person name="Savka M.A."/>
        </authorList>
    </citation>
    <scope>NUCLEOTIDE SEQUENCE [LARGE SCALE GENOMIC DNA]</scope>
    <source>
        <strain evidence="15 16">AB4</strain>
    </source>
</reference>
<dbReference type="GO" id="GO:0006457">
    <property type="term" value="P:protein folding"/>
    <property type="evidence" value="ECO:0007669"/>
    <property type="project" value="InterPro"/>
</dbReference>
<comment type="function">
    <text evidence="7 10 11">Participates actively in the response to hyperosmotic and heat shock by preventing the aggregation of stress-denatured proteins, in association with DnaK and GrpE. It is the nucleotide exchange factor for DnaK and may function as a thermosensor. Unfolded proteins bind initially to DnaJ; upon interaction with the DnaJ-bound protein, DnaK hydrolyzes its bound ATP, resulting in the formation of a stable complex. GrpE releases ADP from DnaK; ATP binding to DnaK triggers the release of the substrate protein, thus completing the reaction cycle. Several rounds of ATP-dependent interactions between DnaJ, DnaK and GrpE are required for fully efficient folding.</text>
</comment>
<evidence type="ECO:0000256" key="12">
    <source>
        <dbReference type="RuleBase" id="RU004478"/>
    </source>
</evidence>
<dbReference type="FunFam" id="2.30.22.10:FF:000001">
    <property type="entry name" value="Protein GrpE"/>
    <property type="match status" value="1"/>
</dbReference>
<dbReference type="InterPro" id="IPR000740">
    <property type="entry name" value="GrpE"/>
</dbReference>
<dbReference type="Gene3D" id="2.30.22.10">
    <property type="entry name" value="Head domain of nucleotide exchange factor GrpE"/>
    <property type="match status" value="1"/>
</dbReference>
<evidence type="ECO:0000256" key="2">
    <source>
        <dbReference type="ARBA" id="ARBA00009054"/>
    </source>
</evidence>
<dbReference type="NCBIfam" id="NF010748">
    <property type="entry name" value="PRK14150.1"/>
    <property type="match status" value="1"/>
</dbReference>
<evidence type="ECO:0000256" key="11">
    <source>
        <dbReference type="RuleBase" id="RU000639"/>
    </source>
</evidence>
<evidence type="ECO:0000256" key="7">
    <source>
        <dbReference type="ARBA" id="ARBA00053401"/>
    </source>
</evidence>
<comment type="subcellular location">
    <subcellularLocation>
        <location evidence="1 10">Cytoplasm</location>
    </subcellularLocation>
</comment>
<dbReference type="HAMAP" id="MF_01151">
    <property type="entry name" value="GrpE"/>
    <property type="match status" value="1"/>
</dbReference>
<dbReference type="EMBL" id="JACXXJ020000005">
    <property type="protein sequence ID" value="MBF2717380.1"/>
    <property type="molecule type" value="Genomic_DNA"/>
</dbReference>
<dbReference type="CDD" id="cd00446">
    <property type="entry name" value="GrpE"/>
    <property type="match status" value="1"/>
</dbReference>
<dbReference type="SUPFAM" id="SSF58014">
    <property type="entry name" value="Coiled-coil domain of nucleotide exchange factor GrpE"/>
    <property type="match status" value="1"/>
</dbReference>
<dbReference type="PROSITE" id="PS01071">
    <property type="entry name" value="GRPE"/>
    <property type="match status" value="1"/>
</dbReference>
<sequence>MTDETAKNGPDAAADAQIEPQVQEETNSTAEDAGQDNDPTAALQAENAELRDRFLRLAAEMDNLRRRTERDVKDAKSYAVTAFARDMLAVSDNLRRAIDAVPDEAKEEAQAGLTALIEGVEMTERAMLSTLERHGVRKIEPEGQKFDPNFHQAMFEIPNPQVPNNTVVQVVQPGYTIGDRVLRPAMVGVAKGGPKAEAAQASDAESKA</sequence>
<gene>
    <name evidence="10 14" type="primary">grpE</name>
    <name evidence="15" type="ORF">BBI04_004680</name>
    <name evidence="14" type="ORF">IEI95_024540</name>
</gene>
<keyword evidence="6 10" id="KW-0143">Chaperone</keyword>
<dbReference type="PANTHER" id="PTHR21237">
    <property type="entry name" value="GRPE PROTEIN"/>
    <property type="match status" value="1"/>
</dbReference>
<evidence type="ECO:0000256" key="8">
    <source>
        <dbReference type="ARBA" id="ARBA00072274"/>
    </source>
</evidence>
<evidence type="ECO:0000256" key="13">
    <source>
        <dbReference type="SAM" id="MobiDB-lite"/>
    </source>
</evidence>
<accession>A0AAE2UX30</accession>
<dbReference type="PRINTS" id="PR00773">
    <property type="entry name" value="GRPEPROTEIN"/>
</dbReference>
<dbReference type="GO" id="GO:0042803">
    <property type="term" value="F:protein homodimerization activity"/>
    <property type="evidence" value="ECO:0007669"/>
    <property type="project" value="InterPro"/>
</dbReference>
<dbReference type="InterPro" id="IPR013805">
    <property type="entry name" value="GrpE_CC"/>
</dbReference>
<name>A0AAE2UX30_AGRVI</name>
<dbReference type="GO" id="GO:0005737">
    <property type="term" value="C:cytoplasm"/>
    <property type="evidence" value="ECO:0007669"/>
    <property type="project" value="UniProtKB-SubCell"/>
</dbReference>